<sequence>MINFIQSTIGTCIATRTAIDFSRKQKRGCQLIQQEMVDWVESQACRQVVEENGIDIWTLKEDVSNLLCQLTQKQREILLLKVNGGLKEREIASILEINQATVKVNLFRARKQLKYALQMQAVA</sequence>
<dbReference type="SUPFAM" id="SSF88659">
    <property type="entry name" value="Sigma3 and sigma4 domains of RNA polymerase sigma factors"/>
    <property type="match status" value="1"/>
</dbReference>
<dbReference type="Pfam" id="PF08281">
    <property type="entry name" value="Sigma70_r4_2"/>
    <property type="match status" value="1"/>
</dbReference>
<name>A0ABN5NAT0_9BACI</name>
<evidence type="ECO:0000313" key="7">
    <source>
        <dbReference type="Proteomes" id="UP000260457"/>
    </source>
</evidence>
<evidence type="ECO:0000313" key="6">
    <source>
        <dbReference type="EMBL" id="AXN40304.1"/>
    </source>
</evidence>
<keyword evidence="2" id="KW-0731">Sigma factor</keyword>
<feature type="domain" description="RNA polymerase sigma factor 70 region 4 type 2" evidence="5">
    <location>
        <begin position="62"/>
        <end position="113"/>
    </location>
</feature>
<dbReference type="NCBIfam" id="TIGR02937">
    <property type="entry name" value="sigma70-ECF"/>
    <property type="match status" value="1"/>
</dbReference>
<protein>
    <submittedName>
        <fullName evidence="6">RNA polymerase sigma factor</fullName>
    </submittedName>
</protein>
<keyword evidence="4" id="KW-0804">Transcription</keyword>
<dbReference type="PANTHER" id="PTHR43133:SF8">
    <property type="entry name" value="RNA POLYMERASE SIGMA FACTOR HI_1459-RELATED"/>
    <property type="match status" value="1"/>
</dbReference>
<evidence type="ECO:0000256" key="4">
    <source>
        <dbReference type="ARBA" id="ARBA00023163"/>
    </source>
</evidence>
<keyword evidence="3" id="KW-0238">DNA-binding</keyword>
<keyword evidence="1" id="KW-0805">Transcription regulation</keyword>
<reference evidence="6 7" key="1">
    <citation type="submission" date="2018-07" db="EMBL/GenBank/DDBJ databases">
        <title>The molecular basis for the intramolecular migration of carboxyl group in the catabolism of para-hydroxybenzoate via gentisate.</title>
        <authorList>
            <person name="Zhao H."/>
            <person name="Xu Y."/>
            <person name="Lin S."/>
            <person name="Spain J.C."/>
            <person name="Zhou N.-Y."/>
        </authorList>
    </citation>
    <scope>NUCLEOTIDE SEQUENCE [LARGE SCALE GENOMIC DNA]</scope>
    <source>
        <strain evidence="6 7">PHB-7a</strain>
    </source>
</reference>
<organism evidence="6 7">
    <name type="scientific">Peribacillus butanolivorans</name>
    <dbReference type="NCBI Taxonomy" id="421767"/>
    <lineage>
        <taxon>Bacteria</taxon>
        <taxon>Bacillati</taxon>
        <taxon>Bacillota</taxon>
        <taxon>Bacilli</taxon>
        <taxon>Bacillales</taxon>
        <taxon>Bacillaceae</taxon>
        <taxon>Peribacillus</taxon>
    </lineage>
</organism>
<evidence type="ECO:0000256" key="2">
    <source>
        <dbReference type="ARBA" id="ARBA00023082"/>
    </source>
</evidence>
<dbReference type="InterPro" id="IPR036388">
    <property type="entry name" value="WH-like_DNA-bd_sf"/>
</dbReference>
<dbReference type="InterPro" id="IPR013324">
    <property type="entry name" value="RNA_pol_sigma_r3/r4-like"/>
</dbReference>
<dbReference type="InterPro" id="IPR039425">
    <property type="entry name" value="RNA_pol_sigma-70-like"/>
</dbReference>
<accession>A0ABN5NAT0</accession>
<evidence type="ECO:0000259" key="5">
    <source>
        <dbReference type="Pfam" id="PF08281"/>
    </source>
</evidence>
<dbReference type="EMBL" id="CP030926">
    <property type="protein sequence ID" value="AXN40304.1"/>
    <property type="molecule type" value="Genomic_DNA"/>
</dbReference>
<gene>
    <name evidence="6" type="ORF">DTO10_19315</name>
</gene>
<dbReference type="Gene3D" id="1.10.10.10">
    <property type="entry name" value="Winged helix-like DNA-binding domain superfamily/Winged helix DNA-binding domain"/>
    <property type="match status" value="1"/>
</dbReference>
<proteinExistence type="predicted"/>
<keyword evidence="7" id="KW-1185">Reference proteome</keyword>
<dbReference type="PANTHER" id="PTHR43133">
    <property type="entry name" value="RNA POLYMERASE ECF-TYPE SIGMA FACTO"/>
    <property type="match status" value="1"/>
</dbReference>
<evidence type="ECO:0000256" key="1">
    <source>
        <dbReference type="ARBA" id="ARBA00023015"/>
    </source>
</evidence>
<dbReference type="InterPro" id="IPR013249">
    <property type="entry name" value="RNA_pol_sigma70_r4_t2"/>
</dbReference>
<dbReference type="Proteomes" id="UP000260457">
    <property type="component" value="Chromosome"/>
</dbReference>
<dbReference type="CDD" id="cd06171">
    <property type="entry name" value="Sigma70_r4"/>
    <property type="match status" value="1"/>
</dbReference>
<evidence type="ECO:0000256" key="3">
    <source>
        <dbReference type="ARBA" id="ARBA00023125"/>
    </source>
</evidence>
<dbReference type="InterPro" id="IPR014284">
    <property type="entry name" value="RNA_pol_sigma-70_dom"/>
</dbReference>